<dbReference type="Proteomes" id="UP000435837">
    <property type="component" value="Unassembled WGS sequence"/>
</dbReference>
<reference evidence="1 2" key="1">
    <citation type="submission" date="2019-12" db="EMBL/GenBank/DDBJ databases">
        <title>Whole genome shotgun sequence of Streptomyces caniferus NBRC 15389.</title>
        <authorList>
            <person name="Ichikawa N."/>
            <person name="Kimura A."/>
            <person name="Kitahashi Y."/>
            <person name="Komaki H."/>
            <person name="Tamura T."/>
        </authorList>
    </citation>
    <scope>NUCLEOTIDE SEQUENCE [LARGE SCALE GENOMIC DNA]</scope>
    <source>
        <strain evidence="1 2">NBRC 15389</strain>
    </source>
</reference>
<sequence length="69" mass="7657">MRFSKVRPRGRVRATEPWNAPVAYVSTWRVRSPNCTAGVWPGGLISPGKESRASFPPSRTLLTKIFTLG</sequence>
<evidence type="ECO:0000313" key="2">
    <source>
        <dbReference type="Proteomes" id="UP000435837"/>
    </source>
</evidence>
<name>A0A640S8S8_9ACTN</name>
<organism evidence="1 2">
    <name type="scientific">Streptomyces caniferus</name>
    <dbReference type="NCBI Taxonomy" id="285557"/>
    <lineage>
        <taxon>Bacteria</taxon>
        <taxon>Bacillati</taxon>
        <taxon>Actinomycetota</taxon>
        <taxon>Actinomycetes</taxon>
        <taxon>Kitasatosporales</taxon>
        <taxon>Streptomycetaceae</taxon>
        <taxon>Streptomyces</taxon>
    </lineage>
</organism>
<dbReference type="AlphaFoldDB" id="A0A640S8S8"/>
<protein>
    <submittedName>
        <fullName evidence="1">Uncharacterized protein</fullName>
    </submittedName>
</protein>
<gene>
    <name evidence="1" type="ORF">Scani_39170</name>
</gene>
<dbReference type="EMBL" id="BLIN01000005">
    <property type="protein sequence ID" value="GFE07649.1"/>
    <property type="molecule type" value="Genomic_DNA"/>
</dbReference>
<proteinExistence type="predicted"/>
<comment type="caution">
    <text evidence="1">The sequence shown here is derived from an EMBL/GenBank/DDBJ whole genome shotgun (WGS) entry which is preliminary data.</text>
</comment>
<accession>A0A640S8S8</accession>
<evidence type="ECO:0000313" key="1">
    <source>
        <dbReference type="EMBL" id="GFE07649.1"/>
    </source>
</evidence>